<dbReference type="AlphaFoldDB" id="A0A2W7I7T3"/>
<dbReference type="RefSeq" id="WP_111540402.1">
    <property type="nucleotide sequence ID" value="NZ_QKYV01000002.1"/>
</dbReference>
<evidence type="ECO:0000313" key="1">
    <source>
        <dbReference type="EMBL" id="PZW42724.1"/>
    </source>
</evidence>
<evidence type="ECO:0000313" key="2">
    <source>
        <dbReference type="Proteomes" id="UP000249542"/>
    </source>
</evidence>
<proteinExistence type="predicted"/>
<sequence>MKLAEEIIEKFTNQMDSLNEKNDEPLKSANQGIALCSKTLFQLKNTVENQEFKSLASEIHFFKTIKSIPMSYLIYFTELRTCELQKPKAGFRYQINFLEKELKKINKFFYRNSDFVYYMELGHTYLDHQFFARKNSPDFPVSPLGNYYQFPDFSTSHDLLWSKVKGMNKLIHYIRKTIERIQPEKPKVRENNKNKILEWTAPKTALIELIYALYSVNSINHGGADLRMITSSFEDLFNVKLNQVYKTYSEMKERRGSQTKFLDELSMHLKHKMDKEDH</sequence>
<comment type="caution">
    <text evidence="1">The sequence shown here is derived from an EMBL/GenBank/DDBJ whole genome shotgun (WGS) entry which is preliminary data.</text>
</comment>
<dbReference type="EMBL" id="QKYV01000002">
    <property type="protein sequence ID" value="PZW42724.1"/>
    <property type="molecule type" value="Genomic_DNA"/>
</dbReference>
<accession>A0A2W7I7T3</accession>
<keyword evidence="2" id="KW-1185">Reference proteome</keyword>
<gene>
    <name evidence="1" type="ORF">LX95_01041</name>
</gene>
<organism evidence="1 2">
    <name type="scientific">Mesonia algae</name>
    <dbReference type="NCBI Taxonomy" id="213248"/>
    <lineage>
        <taxon>Bacteria</taxon>
        <taxon>Pseudomonadati</taxon>
        <taxon>Bacteroidota</taxon>
        <taxon>Flavobacteriia</taxon>
        <taxon>Flavobacteriales</taxon>
        <taxon>Flavobacteriaceae</taxon>
        <taxon>Mesonia</taxon>
    </lineage>
</organism>
<dbReference type="Pfam" id="PF09357">
    <property type="entry name" value="RteC"/>
    <property type="match status" value="1"/>
</dbReference>
<dbReference type="Proteomes" id="UP000249542">
    <property type="component" value="Unassembled WGS sequence"/>
</dbReference>
<reference evidence="1 2" key="1">
    <citation type="submission" date="2018-06" db="EMBL/GenBank/DDBJ databases">
        <title>Genomic Encyclopedia of Archaeal and Bacterial Type Strains, Phase II (KMG-II): from individual species to whole genera.</title>
        <authorList>
            <person name="Goeker M."/>
        </authorList>
    </citation>
    <scope>NUCLEOTIDE SEQUENCE [LARGE SCALE GENOMIC DNA]</scope>
    <source>
        <strain evidence="1 2">DSM 15361</strain>
    </source>
</reference>
<protein>
    <submittedName>
        <fullName evidence="1">RteC protein</fullName>
    </submittedName>
</protein>
<name>A0A2W7I7T3_9FLAO</name>
<dbReference type="InterPro" id="IPR018534">
    <property type="entry name" value="Tet_reg_excision_RteC"/>
</dbReference>